<accession>A0A4P8IHK2</accession>
<keyword evidence="3" id="KW-1185">Reference proteome</keyword>
<organism evidence="2 3">
    <name type="scientific">Anaerostipes rhamnosivorans</name>
    <dbReference type="NCBI Taxonomy" id="1229621"/>
    <lineage>
        <taxon>Bacteria</taxon>
        <taxon>Bacillati</taxon>
        <taxon>Bacillota</taxon>
        <taxon>Clostridia</taxon>
        <taxon>Lachnospirales</taxon>
        <taxon>Lachnospiraceae</taxon>
        <taxon>Anaerostipes</taxon>
    </lineage>
</organism>
<evidence type="ECO:0000256" key="1">
    <source>
        <dbReference type="SAM" id="Coils"/>
    </source>
</evidence>
<sequence>MRISDDLSEIRLFPIHVEAALFGTKKAVPMANINENYNTLRSMPAGNGLESQPFTGMKSQEVPGVHLHFILPEEFTHGSQREEGGEIVYPDFPNRWTVTRISVLEREGSEPVLTRRNWILESDFLSMSPMNGSQYSAVAYDDPKIPYRFLGRVREYDGVISSPGEHFPHLSAVSTGKPYFTGYYPECKNVLGCYDDLSDIEIREGTKDFARLTYIVSGWLENENPADHTVCHGIVTQIRWTGIHGQYETGIPSGTNMPNAAVGNSLEEAAAALCGYYLKQPEMEKVLEHLFFGTLSEWEKLDGALEGEKKIKQFQFRPVSSPKGVKIQAKEDAFLRERQVLMEEISECRQRQQEYEEQRKEKCREVYLLWRKYAMSRDFLESAKKGIFVRIEKIEVLKIERQKEAGREQEMTRRLESLLKKDESLLETAGERYWQPKDLTFLLEGADQSSIYKRLENYKVDGKIPERTRKQIIRQAQMKIPGVTEEEEIRISGKELLTGTTQFKEQVLEELVEEGMLIAEGCRFYTAHSLLCHYGKKEDARILSHVVVEMEKCLSCEENLKGGRMPSPIGNYVWEPSWNPLILEWSMKYYPDPDIKTGNTSMKNWSLRELDYDYTGPEIGHDFFEVVMGRSILSPYGPDYLSKMFGRFLSDEKYEDIAGKLAGMNILSQTLEGFHDKLITRRDSTVVAPWMNKNLDPELTAIAACVSAGLDLYEDINQETINQREPEEAFYPIRAGLAQIDRVRVVDSFGRVLKYDLGDVIVPESLRMKKELLTSRFLLRPRIIAPMRVQSRWNMEESGIEDEVSPVYGWIWANLLESCLHIYHPDGTMACSIQNTASMDESGRYKVSLRNPPGETKKEEVLLRQMGTGLRGFTKGLLDACKKNPETLYEFLKSLDESMWTSRSGGSTAQEEVLAYLGRPLALAGIQIKLDMKGDGPKPMYYTGGEKKESLFQQLEVPLRIGDKVSQTDGTVGFYVHGDGDGYRVFHRCQRRLKRDADVPYIDDKTTLSMKTAKETPPVSITVLFHPAGKISLTTGLLPVKEMKLLDTWTEKAMKNMFLTLYYGPFLTPESQLQMFLPKAMEKEWSFLSFERPGEKKAERDIKPPWMETDQEEEWKQIMEGWLLLGAGTTRKE</sequence>
<feature type="coiled-coil region" evidence="1">
    <location>
        <begin position="338"/>
        <end position="365"/>
    </location>
</feature>
<dbReference type="KEGG" id="arf:AR1Y2_3472"/>
<keyword evidence="1" id="KW-0175">Coiled coil</keyword>
<proteinExistence type="predicted"/>
<protein>
    <submittedName>
        <fullName evidence="2">Uncharacterized protein</fullName>
    </submittedName>
</protein>
<dbReference type="EMBL" id="CP040058">
    <property type="protein sequence ID" value="QCP36926.1"/>
    <property type="molecule type" value="Genomic_DNA"/>
</dbReference>
<dbReference type="OrthoDB" id="6091628at2"/>
<evidence type="ECO:0000313" key="3">
    <source>
        <dbReference type="Proteomes" id="UP000298653"/>
    </source>
</evidence>
<dbReference type="RefSeq" id="WP_137330080.1">
    <property type="nucleotide sequence ID" value="NZ_CP040058.1"/>
</dbReference>
<reference evidence="2 3" key="1">
    <citation type="submission" date="2019-05" db="EMBL/GenBank/DDBJ databases">
        <title>Complete genome sequencing of Anaerostipes rhamnosivorans.</title>
        <authorList>
            <person name="Bui T.P.N."/>
            <person name="de Vos W.M."/>
        </authorList>
    </citation>
    <scope>NUCLEOTIDE SEQUENCE [LARGE SCALE GENOMIC DNA]</scope>
    <source>
        <strain evidence="2 3">1y2</strain>
    </source>
</reference>
<evidence type="ECO:0000313" key="2">
    <source>
        <dbReference type="EMBL" id="QCP36926.1"/>
    </source>
</evidence>
<dbReference type="AlphaFoldDB" id="A0A4P8IHK2"/>
<name>A0A4P8IHK2_9FIRM</name>
<gene>
    <name evidence="2" type="ORF">AR1Y2_3472</name>
</gene>
<dbReference type="Proteomes" id="UP000298653">
    <property type="component" value="Chromosome"/>
</dbReference>